<sequence>MVHRKTTKELLAESFRELASSKPVDVITVQGITAHCGYSPATFYRYFSSKFDVMAWDYAANCRAIMDWSGRNRPWSEIIAFGLRYLDEQRAYLRNLLEHTSGHESFFGYMPSVNTDARRQNIQTVRRHGPTGRFAGIH</sequence>
<name>A0A086ZLM5_9BIFI</name>
<comment type="caution">
    <text evidence="4">The sequence shown here is derived from an EMBL/GenBank/DDBJ whole genome shotgun (WGS) entry which is preliminary data.</text>
</comment>
<dbReference type="GeneID" id="303204099"/>
<dbReference type="RefSeq" id="WP_026503470.1">
    <property type="nucleotide sequence ID" value="NZ_JGYQ01000013.1"/>
</dbReference>
<dbReference type="Gene3D" id="1.10.357.10">
    <property type="entry name" value="Tetracycline Repressor, domain 2"/>
    <property type="match status" value="1"/>
</dbReference>
<accession>A0A086ZLM5</accession>
<dbReference type="PANTHER" id="PTHR43479">
    <property type="entry name" value="ACREF/ENVCD OPERON REPRESSOR-RELATED"/>
    <property type="match status" value="1"/>
</dbReference>
<dbReference type="InterPro" id="IPR009057">
    <property type="entry name" value="Homeodomain-like_sf"/>
</dbReference>
<evidence type="ECO:0000259" key="3">
    <source>
        <dbReference type="PROSITE" id="PS50977"/>
    </source>
</evidence>
<dbReference type="EMBL" id="JGYQ01000013">
    <property type="protein sequence ID" value="KFI47425.1"/>
    <property type="molecule type" value="Genomic_DNA"/>
</dbReference>
<dbReference type="PROSITE" id="PS50977">
    <property type="entry name" value="HTH_TETR_2"/>
    <property type="match status" value="1"/>
</dbReference>
<dbReference type="AlphaFoldDB" id="A0A086ZLM5"/>
<dbReference type="GO" id="GO:0003677">
    <property type="term" value="F:DNA binding"/>
    <property type="evidence" value="ECO:0007669"/>
    <property type="project" value="UniProtKB-UniRule"/>
</dbReference>
<gene>
    <name evidence="4" type="ORF">BBOU_0974</name>
</gene>
<feature type="domain" description="HTH tetR-type" evidence="3">
    <location>
        <begin position="5"/>
        <end position="65"/>
    </location>
</feature>
<keyword evidence="1 2" id="KW-0238">DNA-binding</keyword>
<feature type="DNA-binding region" description="H-T-H motif" evidence="2">
    <location>
        <begin position="28"/>
        <end position="47"/>
    </location>
</feature>
<dbReference type="InterPro" id="IPR001647">
    <property type="entry name" value="HTH_TetR"/>
</dbReference>
<proteinExistence type="predicted"/>
<evidence type="ECO:0000313" key="5">
    <source>
        <dbReference type="Proteomes" id="UP000029093"/>
    </source>
</evidence>
<protein>
    <submittedName>
        <fullName evidence="4">Putative transcriptional regulator</fullName>
    </submittedName>
</protein>
<keyword evidence="5" id="KW-1185">Reference proteome</keyword>
<dbReference type="OrthoDB" id="956698at2"/>
<dbReference type="PANTHER" id="PTHR43479:SF7">
    <property type="entry name" value="TETR-FAMILY TRANSCRIPTIONAL REGULATOR"/>
    <property type="match status" value="1"/>
</dbReference>
<dbReference type="SUPFAM" id="SSF46689">
    <property type="entry name" value="Homeodomain-like"/>
    <property type="match status" value="1"/>
</dbReference>
<reference evidence="4 5" key="1">
    <citation type="submission" date="2014-03" db="EMBL/GenBank/DDBJ databases">
        <title>Genomics of Bifidobacteria.</title>
        <authorList>
            <person name="Ventura M."/>
            <person name="Milani C."/>
            <person name="Lugli G.A."/>
        </authorList>
    </citation>
    <scope>NUCLEOTIDE SEQUENCE [LARGE SCALE GENOMIC DNA]</scope>
    <source>
        <strain evidence="4 5">LMG 10736</strain>
    </source>
</reference>
<dbReference type="Proteomes" id="UP000029093">
    <property type="component" value="Unassembled WGS sequence"/>
</dbReference>
<evidence type="ECO:0000256" key="2">
    <source>
        <dbReference type="PROSITE-ProRule" id="PRU00335"/>
    </source>
</evidence>
<evidence type="ECO:0000313" key="4">
    <source>
        <dbReference type="EMBL" id="KFI47425.1"/>
    </source>
</evidence>
<dbReference type="InterPro" id="IPR050624">
    <property type="entry name" value="HTH-type_Tx_Regulator"/>
</dbReference>
<dbReference type="Pfam" id="PF00440">
    <property type="entry name" value="TetR_N"/>
    <property type="match status" value="1"/>
</dbReference>
<organism evidence="4 5">
    <name type="scientific">Bifidobacterium boum</name>
    <dbReference type="NCBI Taxonomy" id="78343"/>
    <lineage>
        <taxon>Bacteria</taxon>
        <taxon>Bacillati</taxon>
        <taxon>Actinomycetota</taxon>
        <taxon>Actinomycetes</taxon>
        <taxon>Bifidobacteriales</taxon>
        <taxon>Bifidobacteriaceae</taxon>
        <taxon>Bifidobacterium</taxon>
    </lineage>
</organism>
<evidence type="ECO:0000256" key="1">
    <source>
        <dbReference type="ARBA" id="ARBA00023125"/>
    </source>
</evidence>